<evidence type="ECO:0000256" key="6">
    <source>
        <dbReference type="ARBA" id="ARBA00023180"/>
    </source>
</evidence>
<dbReference type="GO" id="GO:0016020">
    <property type="term" value="C:membrane"/>
    <property type="evidence" value="ECO:0007669"/>
    <property type="project" value="UniProtKB-SubCell"/>
</dbReference>
<dbReference type="GO" id="GO:0043386">
    <property type="term" value="P:mycotoxin biosynthetic process"/>
    <property type="evidence" value="ECO:0007669"/>
    <property type="project" value="InterPro"/>
</dbReference>
<dbReference type="Proteomes" id="UP001303115">
    <property type="component" value="Unassembled WGS sequence"/>
</dbReference>
<proteinExistence type="inferred from homology"/>
<organism evidence="9 10">
    <name type="scientific">Parachaetomium inaequale</name>
    <dbReference type="NCBI Taxonomy" id="2588326"/>
    <lineage>
        <taxon>Eukaryota</taxon>
        <taxon>Fungi</taxon>
        <taxon>Dikarya</taxon>
        <taxon>Ascomycota</taxon>
        <taxon>Pezizomycotina</taxon>
        <taxon>Sordariomycetes</taxon>
        <taxon>Sordariomycetidae</taxon>
        <taxon>Sordariales</taxon>
        <taxon>Chaetomiaceae</taxon>
        <taxon>Parachaetomium</taxon>
    </lineage>
</organism>
<gene>
    <name evidence="9" type="ORF">C8A01DRAFT_51006</name>
</gene>
<keyword evidence="2 8" id="KW-0812">Transmembrane</keyword>
<dbReference type="Pfam" id="PF11807">
    <property type="entry name" value="UstYa"/>
    <property type="match status" value="1"/>
</dbReference>
<evidence type="ECO:0000256" key="2">
    <source>
        <dbReference type="ARBA" id="ARBA00022692"/>
    </source>
</evidence>
<accession>A0AAN6P5N5</accession>
<protein>
    <submittedName>
        <fullName evidence="9">Uncharacterized protein</fullName>
    </submittedName>
</protein>
<keyword evidence="10" id="KW-1185">Reference proteome</keyword>
<evidence type="ECO:0000256" key="4">
    <source>
        <dbReference type="ARBA" id="ARBA00023026"/>
    </source>
</evidence>
<comment type="caution">
    <text evidence="9">The sequence shown here is derived from an EMBL/GenBank/DDBJ whole genome shotgun (WGS) entry which is preliminary data.</text>
</comment>
<evidence type="ECO:0000313" key="9">
    <source>
        <dbReference type="EMBL" id="KAK4032139.1"/>
    </source>
</evidence>
<dbReference type="AlphaFoldDB" id="A0AAN6P5N5"/>
<comment type="similarity">
    <text evidence="7">Belongs to the ustYa family.</text>
</comment>
<keyword evidence="3 8" id="KW-1133">Transmembrane helix</keyword>
<evidence type="ECO:0000313" key="10">
    <source>
        <dbReference type="Proteomes" id="UP001303115"/>
    </source>
</evidence>
<dbReference type="EMBL" id="MU854644">
    <property type="protein sequence ID" value="KAK4032139.1"/>
    <property type="molecule type" value="Genomic_DNA"/>
</dbReference>
<dbReference type="InterPro" id="IPR021765">
    <property type="entry name" value="UstYa-like"/>
</dbReference>
<evidence type="ECO:0000256" key="3">
    <source>
        <dbReference type="ARBA" id="ARBA00022989"/>
    </source>
</evidence>
<evidence type="ECO:0000256" key="7">
    <source>
        <dbReference type="ARBA" id="ARBA00035112"/>
    </source>
</evidence>
<evidence type="ECO:0000256" key="8">
    <source>
        <dbReference type="SAM" id="Phobius"/>
    </source>
</evidence>
<keyword evidence="6" id="KW-0325">Glycoprotein</keyword>
<keyword evidence="5 8" id="KW-0472">Membrane</keyword>
<reference evidence="10" key="1">
    <citation type="journal article" date="2023" name="Mol. Phylogenet. Evol.">
        <title>Genome-scale phylogeny and comparative genomics of the fungal order Sordariales.</title>
        <authorList>
            <person name="Hensen N."/>
            <person name="Bonometti L."/>
            <person name="Westerberg I."/>
            <person name="Brannstrom I.O."/>
            <person name="Guillou S."/>
            <person name="Cros-Aarteil S."/>
            <person name="Calhoun S."/>
            <person name="Haridas S."/>
            <person name="Kuo A."/>
            <person name="Mondo S."/>
            <person name="Pangilinan J."/>
            <person name="Riley R."/>
            <person name="LaButti K."/>
            <person name="Andreopoulos B."/>
            <person name="Lipzen A."/>
            <person name="Chen C."/>
            <person name="Yan M."/>
            <person name="Daum C."/>
            <person name="Ng V."/>
            <person name="Clum A."/>
            <person name="Steindorff A."/>
            <person name="Ohm R.A."/>
            <person name="Martin F."/>
            <person name="Silar P."/>
            <person name="Natvig D.O."/>
            <person name="Lalanne C."/>
            <person name="Gautier V."/>
            <person name="Ament-Velasquez S.L."/>
            <person name="Kruys A."/>
            <person name="Hutchinson M.I."/>
            <person name="Powell A.J."/>
            <person name="Barry K."/>
            <person name="Miller A.N."/>
            <person name="Grigoriev I.V."/>
            <person name="Debuchy R."/>
            <person name="Gladieux P."/>
            <person name="Hiltunen Thoren M."/>
            <person name="Johannesson H."/>
        </authorList>
    </citation>
    <scope>NUCLEOTIDE SEQUENCE [LARGE SCALE GENOMIC DNA]</scope>
    <source>
        <strain evidence="10">CBS 284.82</strain>
    </source>
</reference>
<dbReference type="PANTHER" id="PTHR33365">
    <property type="entry name" value="YALI0B05434P"/>
    <property type="match status" value="1"/>
</dbReference>
<comment type="subcellular location">
    <subcellularLocation>
        <location evidence="1">Membrane</location>
        <topology evidence="1">Single-pass membrane protein</topology>
    </subcellularLocation>
</comment>
<evidence type="ECO:0000256" key="1">
    <source>
        <dbReference type="ARBA" id="ARBA00004167"/>
    </source>
</evidence>
<name>A0AAN6P5N5_9PEZI</name>
<dbReference type="PANTHER" id="PTHR33365:SF7">
    <property type="entry name" value="TAT PATHWAY SIGNAL SEQUENCE"/>
    <property type="match status" value="1"/>
</dbReference>
<sequence>MPLRYSPLPSPRELDEDAASSLLEENAALDRKAWYPTLRWSLMTTTALVIYSLGICWVTKFIVLGSYRHQLPAPASSFPHPDEKEYVITETGQDGDSWVRHLVYGKPSPEVDEAWYHLIKPFNTRVPAERYESTMNNRTSARVADGSDNPDYYVTLTVYHELHCLMRLRWFLDPEYYANKTWEEQAEDKFAMGHYRHCLWSLLESVLCNGDTSMRTFHWDPNKPAPKPDSPAERKCVNWEWLYNWTMERSFLLQDGLLSHPTFGRLDANLKPVRIPN</sequence>
<evidence type="ECO:0000256" key="5">
    <source>
        <dbReference type="ARBA" id="ARBA00023136"/>
    </source>
</evidence>
<keyword evidence="4" id="KW-0843">Virulence</keyword>
<feature type="transmembrane region" description="Helical" evidence="8">
    <location>
        <begin position="40"/>
        <end position="63"/>
    </location>
</feature>